<reference evidence="1" key="1">
    <citation type="submission" date="2014-02" db="EMBL/GenBank/DDBJ databases">
        <title>Expanding our view of genomic diversity in Candidatus Accumulibacter clades.</title>
        <authorList>
            <person name="Skennerton C.T."/>
            <person name="Barr J.J."/>
            <person name="Slater F.R."/>
            <person name="Bond P.L."/>
            <person name="Tyson G.W."/>
        </authorList>
    </citation>
    <scope>NUCLEOTIDE SEQUENCE [LARGE SCALE GENOMIC DNA]</scope>
</reference>
<dbReference type="PANTHER" id="PTHR35810">
    <property type="entry name" value="CYTOPLASMIC PROTEIN-RELATED"/>
    <property type="match status" value="1"/>
</dbReference>
<sequence length="347" mass="40687">MSELIPEPSAPGKGQFLVYEAEDRRVKIDVRLADETVWLSQALIAELFQTSVPNISMHIRNVYEEGELQPETTIKKFLTVRQEGSRAVRRQLDHYNLDMIISVGYRVKSHVATRFRIWATQRLKEYIVKGFTLDDERLKNPQQPFDYFEELTRRIQDIRTSERRFYQKITDIYATSIDYDPTLEISLTFFKTVQNKMHWAIAGQTAAEIVHARADADKPHMGLTTWRGARVRKQDVGIAKNYLAEDELRALNNLAEQYLIFAEGQAMRRIPMHMRDWIRKLDGFLNINDRDILTHAGKISHEMAQQRAEAEYEQYHRRRIAEQSQAVSDFDRMARQLTNSERGKKKP</sequence>
<dbReference type="AlphaFoldDB" id="A0A080M652"/>
<dbReference type="RefSeq" id="WP_273704560.1">
    <property type="nucleotide sequence ID" value="NZ_JDST02000047.1"/>
</dbReference>
<dbReference type="Proteomes" id="UP000021315">
    <property type="component" value="Unassembled WGS sequence"/>
</dbReference>
<dbReference type="EMBL" id="JDST02000047">
    <property type="protein sequence ID" value="KFB76723.1"/>
    <property type="molecule type" value="Genomic_DNA"/>
</dbReference>
<dbReference type="PANTHER" id="PTHR35810:SF1">
    <property type="entry name" value="CYTOPLASMIC PROTEIN"/>
    <property type="match status" value="1"/>
</dbReference>
<protein>
    <submittedName>
        <fullName evidence="1">Virulence protein</fullName>
    </submittedName>
</protein>
<evidence type="ECO:0000313" key="1">
    <source>
        <dbReference type="EMBL" id="KFB76723.1"/>
    </source>
</evidence>
<dbReference type="Pfam" id="PF13310">
    <property type="entry name" value="Virulence_RhuM"/>
    <property type="match status" value="1"/>
</dbReference>
<gene>
    <name evidence="1" type="ORF">AW06_002199</name>
</gene>
<name>A0A080M652_9PROT</name>
<keyword evidence="2" id="KW-1185">Reference proteome</keyword>
<evidence type="ECO:0000313" key="2">
    <source>
        <dbReference type="Proteomes" id="UP000021315"/>
    </source>
</evidence>
<organism evidence="1 2">
    <name type="scientific">Candidatus Accumulibacter cognatus</name>
    <dbReference type="NCBI Taxonomy" id="2954383"/>
    <lineage>
        <taxon>Bacteria</taxon>
        <taxon>Pseudomonadati</taxon>
        <taxon>Pseudomonadota</taxon>
        <taxon>Betaproteobacteria</taxon>
        <taxon>Candidatus Accumulibacter</taxon>
    </lineage>
</organism>
<accession>A0A080M652</accession>
<dbReference type="STRING" id="1453999.AW06_002199"/>
<dbReference type="PIRSF" id="PIRSF015268">
    <property type="entry name" value="Virulence_RhuM"/>
    <property type="match status" value="1"/>
</dbReference>
<dbReference type="InterPro" id="IPR011204">
    <property type="entry name" value="Virulence_RhuM-like"/>
</dbReference>
<proteinExistence type="predicted"/>
<comment type="caution">
    <text evidence="1">The sequence shown here is derived from an EMBL/GenBank/DDBJ whole genome shotgun (WGS) entry which is preliminary data.</text>
</comment>